<evidence type="ECO:0000313" key="1">
    <source>
        <dbReference type="EMBL" id="CAH3132239.1"/>
    </source>
</evidence>
<evidence type="ECO:0000313" key="2">
    <source>
        <dbReference type="Proteomes" id="UP001159428"/>
    </source>
</evidence>
<protein>
    <submittedName>
        <fullName evidence="1">Uncharacterized protein</fullName>
    </submittedName>
</protein>
<dbReference type="Proteomes" id="UP001159428">
    <property type="component" value="Unassembled WGS sequence"/>
</dbReference>
<dbReference type="AlphaFoldDB" id="A0AAU9X010"/>
<sequence length="89" mass="10484">MLHCHTLSYAEYKLLWALLPSTQRHTTCKENRVDHAELVCMENLNYREIIRKYHHLKGTDIEDTDTKSLLLLHVNLGMSDYVEIKTQSL</sequence>
<dbReference type="EMBL" id="CALNXJ010000026">
    <property type="protein sequence ID" value="CAH3132239.1"/>
    <property type="molecule type" value="Genomic_DNA"/>
</dbReference>
<accession>A0AAU9X010</accession>
<gene>
    <name evidence="1" type="ORF">PMEA_00014587</name>
</gene>
<organism evidence="1 2">
    <name type="scientific">Pocillopora meandrina</name>
    <dbReference type="NCBI Taxonomy" id="46732"/>
    <lineage>
        <taxon>Eukaryota</taxon>
        <taxon>Metazoa</taxon>
        <taxon>Cnidaria</taxon>
        <taxon>Anthozoa</taxon>
        <taxon>Hexacorallia</taxon>
        <taxon>Scleractinia</taxon>
        <taxon>Astrocoeniina</taxon>
        <taxon>Pocilloporidae</taxon>
        <taxon>Pocillopora</taxon>
    </lineage>
</organism>
<name>A0AAU9X010_9CNID</name>
<reference evidence="1 2" key="1">
    <citation type="submission" date="2022-05" db="EMBL/GenBank/DDBJ databases">
        <authorList>
            <consortium name="Genoscope - CEA"/>
            <person name="William W."/>
        </authorList>
    </citation>
    <scope>NUCLEOTIDE SEQUENCE [LARGE SCALE GENOMIC DNA]</scope>
</reference>
<keyword evidence="2" id="KW-1185">Reference proteome</keyword>
<comment type="caution">
    <text evidence="1">The sequence shown here is derived from an EMBL/GenBank/DDBJ whole genome shotgun (WGS) entry which is preliminary data.</text>
</comment>
<proteinExistence type="predicted"/>